<sequence length="203" mass="23130">MQMGVLAPKESKTVTMQLDPRKIGDIHRCFTVNLKDFEKLEYNKSKSIDINTTTKTIVGVGLAILSNEQYANIVKTFDFILSGKSNARLTLNLDRISQLNSLSNSEKVIIKDITLDEVNIALLEKLNNVGMDPNEGSVAAIDTLYMWLRNVPDLVYLTTDRHRAIFGYVIKLIKFLKIEVAEAYNYFGFMFADEYELLSYLEK</sequence>
<comment type="caution">
    <text evidence="1">The sequence shown here is derived from an EMBL/GenBank/DDBJ whole genome shotgun (WGS) entry which is preliminary data.</text>
</comment>
<dbReference type="OrthoDB" id="62798at2759"/>
<evidence type="ECO:0000313" key="2">
    <source>
        <dbReference type="Proteomes" id="UP001165063"/>
    </source>
</evidence>
<protein>
    <submittedName>
        <fullName evidence="1">Unnamed protein product</fullName>
    </submittedName>
</protein>
<dbReference type="EMBL" id="BSXU01006240">
    <property type="protein sequence ID" value="GMG55825.1"/>
    <property type="molecule type" value="Genomic_DNA"/>
</dbReference>
<evidence type="ECO:0000313" key="1">
    <source>
        <dbReference type="EMBL" id="GMG55825.1"/>
    </source>
</evidence>
<accession>A0A9W7DNU0</accession>
<name>A0A9W7DNU0_AMBMO</name>
<dbReference type="AlphaFoldDB" id="A0A9W7DNU0"/>
<proteinExistence type="predicted"/>
<dbReference type="Proteomes" id="UP001165063">
    <property type="component" value="Unassembled WGS sequence"/>
</dbReference>
<reference evidence="1" key="1">
    <citation type="submission" date="2023-04" db="EMBL/GenBank/DDBJ databases">
        <title>Ambrosiozyma monospora NBRC 1965.</title>
        <authorList>
            <person name="Ichikawa N."/>
            <person name="Sato H."/>
            <person name="Tonouchi N."/>
        </authorList>
    </citation>
    <scope>NUCLEOTIDE SEQUENCE</scope>
    <source>
        <strain evidence="1">NBRC 1965</strain>
    </source>
</reference>
<organism evidence="1 2">
    <name type="scientific">Ambrosiozyma monospora</name>
    <name type="common">Yeast</name>
    <name type="synonym">Endomycopsis monosporus</name>
    <dbReference type="NCBI Taxonomy" id="43982"/>
    <lineage>
        <taxon>Eukaryota</taxon>
        <taxon>Fungi</taxon>
        <taxon>Dikarya</taxon>
        <taxon>Ascomycota</taxon>
        <taxon>Saccharomycotina</taxon>
        <taxon>Pichiomycetes</taxon>
        <taxon>Pichiales</taxon>
        <taxon>Pichiaceae</taxon>
        <taxon>Ambrosiozyma</taxon>
    </lineage>
</organism>
<keyword evidence="2" id="KW-1185">Reference proteome</keyword>
<gene>
    <name evidence="1" type="ORF">Amon01_000789400</name>
</gene>